<organism evidence="1 2">
    <name type="scientific">Pseudolycoriella hygida</name>
    <dbReference type="NCBI Taxonomy" id="35572"/>
    <lineage>
        <taxon>Eukaryota</taxon>
        <taxon>Metazoa</taxon>
        <taxon>Ecdysozoa</taxon>
        <taxon>Arthropoda</taxon>
        <taxon>Hexapoda</taxon>
        <taxon>Insecta</taxon>
        <taxon>Pterygota</taxon>
        <taxon>Neoptera</taxon>
        <taxon>Endopterygota</taxon>
        <taxon>Diptera</taxon>
        <taxon>Nematocera</taxon>
        <taxon>Sciaroidea</taxon>
        <taxon>Sciaridae</taxon>
        <taxon>Pseudolycoriella</taxon>
    </lineage>
</organism>
<dbReference type="AlphaFoldDB" id="A0A9Q0MYZ3"/>
<name>A0A9Q0MYZ3_9DIPT</name>
<comment type="caution">
    <text evidence="1">The sequence shown here is derived from an EMBL/GenBank/DDBJ whole genome shotgun (WGS) entry which is preliminary data.</text>
</comment>
<protein>
    <submittedName>
        <fullName evidence="1">Uncharacterized protein</fullName>
    </submittedName>
</protein>
<sequence length="123" mass="14376">MKITITFGKNFGGMRESFCLNIKRFYLTPTVTYHFDGRTSVSNAFTFLLNDYFSAKTDNNVIVYFTLNFRAFNNPKKNEERQLSSCNVINYCTTKQFGLKWQNVSPIINPRTHMHHNYPNGNI</sequence>
<evidence type="ECO:0000313" key="2">
    <source>
        <dbReference type="Proteomes" id="UP001151699"/>
    </source>
</evidence>
<dbReference type="EMBL" id="WJQU01000003">
    <property type="protein sequence ID" value="KAJ6640064.1"/>
    <property type="molecule type" value="Genomic_DNA"/>
</dbReference>
<evidence type="ECO:0000313" key="1">
    <source>
        <dbReference type="EMBL" id="KAJ6640064.1"/>
    </source>
</evidence>
<gene>
    <name evidence="1" type="ORF">Bhyg_12813</name>
</gene>
<keyword evidence="2" id="KW-1185">Reference proteome</keyword>
<dbReference type="Proteomes" id="UP001151699">
    <property type="component" value="Chromosome X"/>
</dbReference>
<reference evidence="1" key="1">
    <citation type="submission" date="2022-07" db="EMBL/GenBank/DDBJ databases">
        <authorList>
            <person name="Trinca V."/>
            <person name="Uliana J.V.C."/>
            <person name="Torres T.T."/>
            <person name="Ward R.J."/>
            <person name="Monesi N."/>
        </authorList>
    </citation>
    <scope>NUCLEOTIDE SEQUENCE</scope>
    <source>
        <strain evidence="1">HSMRA1968</strain>
        <tissue evidence="1">Whole embryos</tissue>
    </source>
</reference>
<proteinExistence type="predicted"/>
<accession>A0A9Q0MYZ3</accession>